<dbReference type="OrthoDB" id="10262656at2759"/>
<evidence type="ECO:0000256" key="2">
    <source>
        <dbReference type="ARBA" id="ARBA00022448"/>
    </source>
</evidence>
<dbReference type="Proteomes" id="UP000837801">
    <property type="component" value="Unassembled WGS sequence"/>
</dbReference>
<dbReference type="PANTHER" id="PTHR23504:SF15">
    <property type="entry name" value="MAJOR FACILITATOR SUPERFAMILY (MFS) PROFILE DOMAIN-CONTAINING PROTEIN"/>
    <property type="match status" value="1"/>
</dbReference>
<feature type="transmembrane region" description="Helical" evidence="6">
    <location>
        <begin position="207"/>
        <end position="229"/>
    </location>
</feature>
<dbReference type="SUPFAM" id="SSF103473">
    <property type="entry name" value="MFS general substrate transporter"/>
    <property type="match status" value="1"/>
</dbReference>
<feature type="domain" description="Major facilitator superfamily (MFS) profile" evidence="7">
    <location>
        <begin position="17"/>
        <end position="569"/>
    </location>
</feature>
<evidence type="ECO:0000256" key="1">
    <source>
        <dbReference type="ARBA" id="ARBA00004141"/>
    </source>
</evidence>
<name>A0A9P0QPB8_9ASCO</name>
<dbReference type="PROSITE" id="PS50850">
    <property type="entry name" value="MFS"/>
    <property type="match status" value="1"/>
</dbReference>
<dbReference type="InterPro" id="IPR011701">
    <property type="entry name" value="MFS"/>
</dbReference>
<evidence type="ECO:0000313" key="9">
    <source>
        <dbReference type="Proteomes" id="UP000837801"/>
    </source>
</evidence>
<reference evidence="8" key="1">
    <citation type="submission" date="2022-03" db="EMBL/GenBank/DDBJ databases">
        <authorList>
            <person name="Legras J.-L."/>
            <person name="Devillers H."/>
            <person name="Grondin C."/>
        </authorList>
    </citation>
    <scope>NUCLEOTIDE SEQUENCE</scope>
    <source>
        <strain evidence="8">CLIB 1423</strain>
    </source>
</reference>
<feature type="transmembrane region" description="Helical" evidence="6">
    <location>
        <begin position="21"/>
        <end position="45"/>
    </location>
</feature>
<feature type="transmembrane region" description="Helical" evidence="6">
    <location>
        <begin position="407"/>
        <end position="430"/>
    </location>
</feature>
<comment type="caution">
    <text evidence="8">The sequence shown here is derived from an EMBL/GenBank/DDBJ whole genome shotgun (WGS) entry which is preliminary data.</text>
</comment>
<evidence type="ECO:0000256" key="5">
    <source>
        <dbReference type="ARBA" id="ARBA00023136"/>
    </source>
</evidence>
<dbReference type="AlphaFoldDB" id="A0A9P0QPB8"/>
<protein>
    <submittedName>
        <fullName evidence="8">Uncharacterized membrane protein</fullName>
    </submittedName>
</protein>
<proteinExistence type="predicted"/>
<sequence>MAQQKESISELFRGFPVWQMSIISTFRLSEPIAFTSMFPYVYFMIRDFGIAKDEHDISTYSGYLASSFAFFQFLVSVHWSKLSDHIGRKPVILFGQLMTTISMLIFGFSPNFYVALFARSLAGVFSGNIAVIRTMIGEVATERRHQPMAFSSLSLLWNLGSVIGPLIGGSKYLTKPRNVVGKSVRTLIKNETGLGHFYRCFLNSYPYALSNIVVSTFLVFGLVAGFLFLEETHQRHKKRRDFGLEIGDAILRKLGYQVPTRYWKKKLKSRKPSESTNQEEQPLLVEDAGIYDSLDCDLEEASINSFEPATRISSNVRRSSTGLSRTSSRVMSFVTQNSEYDPTASSGFNSKTFTKPVIETILATFLISLLMIVMSEFFPVLLASKFTRDSLEFPFKMSGGFGLHSDTIGTLLSSTGFFGVLFTLFIYPFLDRWISTVNSFRVATLLYPVVHFIIPMLIFTLHGYNENIPPWVSIVLLYVVAGFGTIASALGFPQSFLLLHRATPPEHRALVNGTSLSLSSLARCMGPLIWGWLISVCNAHGVAEVSWWILGVIGIATFIQSCFIQELSEDLKGAEDDELERYESLAEAEEAEHP</sequence>
<evidence type="ECO:0000256" key="4">
    <source>
        <dbReference type="ARBA" id="ARBA00022989"/>
    </source>
</evidence>
<accession>A0A9P0QPB8</accession>
<feature type="transmembrane region" description="Helical" evidence="6">
    <location>
        <begin position="91"/>
        <end position="108"/>
    </location>
</feature>
<keyword evidence="5 6" id="KW-0472">Membrane</keyword>
<organism evidence="8 9">
    <name type="scientific">[Candida] railenensis</name>
    <dbReference type="NCBI Taxonomy" id="45579"/>
    <lineage>
        <taxon>Eukaryota</taxon>
        <taxon>Fungi</taxon>
        <taxon>Dikarya</taxon>
        <taxon>Ascomycota</taxon>
        <taxon>Saccharomycotina</taxon>
        <taxon>Pichiomycetes</taxon>
        <taxon>Debaryomycetaceae</taxon>
        <taxon>Kurtzmaniella</taxon>
    </lineage>
</organism>
<dbReference type="Pfam" id="PF07690">
    <property type="entry name" value="MFS_1"/>
    <property type="match status" value="1"/>
</dbReference>
<keyword evidence="9" id="KW-1185">Reference proteome</keyword>
<evidence type="ECO:0000313" key="8">
    <source>
        <dbReference type="EMBL" id="CAH2352225.1"/>
    </source>
</evidence>
<dbReference type="InterPro" id="IPR036259">
    <property type="entry name" value="MFS_trans_sf"/>
</dbReference>
<evidence type="ECO:0000259" key="7">
    <source>
        <dbReference type="PROSITE" id="PS50850"/>
    </source>
</evidence>
<keyword evidence="3 6" id="KW-0812">Transmembrane</keyword>
<keyword evidence="2" id="KW-0813">Transport</keyword>
<dbReference type="GO" id="GO:0016020">
    <property type="term" value="C:membrane"/>
    <property type="evidence" value="ECO:0007669"/>
    <property type="project" value="UniProtKB-SubCell"/>
</dbReference>
<dbReference type="CDD" id="cd17330">
    <property type="entry name" value="MFS_SLC46_TetA_like"/>
    <property type="match status" value="1"/>
</dbReference>
<feature type="transmembrane region" description="Helical" evidence="6">
    <location>
        <begin position="114"/>
        <end position="136"/>
    </location>
</feature>
<evidence type="ECO:0000256" key="6">
    <source>
        <dbReference type="SAM" id="Phobius"/>
    </source>
</evidence>
<dbReference type="GO" id="GO:0022857">
    <property type="term" value="F:transmembrane transporter activity"/>
    <property type="evidence" value="ECO:0007669"/>
    <property type="project" value="InterPro"/>
</dbReference>
<gene>
    <name evidence="8" type="ORF">CLIB1423_06S01618</name>
</gene>
<feature type="transmembrane region" description="Helical" evidence="6">
    <location>
        <begin position="57"/>
        <end position="79"/>
    </location>
</feature>
<feature type="transmembrane region" description="Helical" evidence="6">
    <location>
        <begin position="470"/>
        <end position="492"/>
    </location>
</feature>
<keyword evidence="4 6" id="KW-1133">Transmembrane helix</keyword>
<feature type="transmembrane region" description="Helical" evidence="6">
    <location>
        <begin position="361"/>
        <end position="387"/>
    </location>
</feature>
<dbReference type="Gene3D" id="1.20.1250.20">
    <property type="entry name" value="MFS general substrate transporter like domains"/>
    <property type="match status" value="1"/>
</dbReference>
<feature type="transmembrane region" description="Helical" evidence="6">
    <location>
        <begin position="442"/>
        <end position="464"/>
    </location>
</feature>
<dbReference type="InterPro" id="IPR020846">
    <property type="entry name" value="MFS_dom"/>
</dbReference>
<feature type="transmembrane region" description="Helical" evidence="6">
    <location>
        <begin position="148"/>
        <end position="167"/>
    </location>
</feature>
<comment type="subcellular location">
    <subcellularLocation>
        <location evidence="1">Membrane</location>
        <topology evidence="1">Multi-pass membrane protein</topology>
    </subcellularLocation>
</comment>
<dbReference type="EMBL" id="CAKXYY010000006">
    <property type="protein sequence ID" value="CAH2352225.1"/>
    <property type="molecule type" value="Genomic_DNA"/>
</dbReference>
<evidence type="ECO:0000256" key="3">
    <source>
        <dbReference type="ARBA" id="ARBA00022692"/>
    </source>
</evidence>
<dbReference type="PANTHER" id="PTHR23504">
    <property type="entry name" value="MAJOR FACILITATOR SUPERFAMILY DOMAIN-CONTAINING PROTEIN 10"/>
    <property type="match status" value="1"/>
</dbReference>